<dbReference type="InterPro" id="IPR019261">
    <property type="entry name" value="PARG_cat_microbial"/>
</dbReference>
<dbReference type="AlphaFoldDB" id="A0A0W0RYX4"/>
<dbReference type="Pfam" id="PF10021">
    <property type="entry name" value="PARG_cat_microb"/>
    <property type="match status" value="1"/>
</dbReference>
<dbReference type="Gene3D" id="3.40.220.10">
    <property type="entry name" value="Leucine Aminopeptidase, subunit E, domain 1"/>
    <property type="match status" value="1"/>
</dbReference>
<protein>
    <recommendedName>
        <fullName evidence="1">Microbial-type PARG catalytic domain-containing protein</fullName>
    </recommendedName>
</protein>
<name>A0A0W0RYX4_LEGBO</name>
<dbReference type="EMBL" id="LNXU01000004">
    <property type="protein sequence ID" value="KTC76423.1"/>
    <property type="molecule type" value="Genomic_DNA"/>
</dbReference>
<dbReference type="STRING" id="447.Lboz_0493"/>
<reference evidence="2 3" key="1">
    <citation type="submission" date="2015-11" db="EMBL/GenBank/DDBJ databases">
        <title>Genomic analysis of 38 Legionella species identifies large and diverse effector repertoires.</title>
        <authorList>
            <person name="Burstein D."/>
            <person name="Amaro F."/>
            <person name="Zusman T."/>
            <person name="Lifshitz Z."/>
            <person name="Cohen O."/>
            <person name="Gilbert J.A."/>
            <person name="Pupko T."/>
            <person name="Shuman H.A."/>
            <person name="Segal G."/>
        </authorList>
    </citation>
    <scope>NUCLEOTIDE SEQUENCE [LARGE SCALE GENOMIC DNA]</scope>
    <source>
        <strain evidence="2 3">WIGA</strain>
    </source>
</reference>
<dbReference type="OrthoDB" id="9806181at2"/>
<dbReference type="PANTHER" id="PTHR35596:SF1">
    <property type="entry name" value="MICROBIAL-TYPE PARG CATALYTIC DOMAIN-CONTAINING PROTEIN"/>
    <property type="match status" value="1"/>
</dbReference>
<dbReference type="RefSeq" id="WP_058458193.1">
    <property type="nucleotide sequence ID" value="NZ_CAAAIY010000013.1"/>
</dbReference>
<evidence type="ECO:0000313" key="3">
    <source>
        <dbReference type="Proteomes" id="UP000054695"/>
    </source>
</evidence>
<feature type="domain" description="Microbial-type PARG catalytic" evidence="1">
    <location>
        <begin position="64"/>
        <end position="159"/>
    </location>
</feature>
<dbReference type="InterPro" id="IPR043472">
    <property type="entry name" value="Macro_dom-like"/>
</dbReference>
<comment type="caution">
    <text evidence="2">The sequence shown here is derived from an EMBL/GenBank/DDBJ whole genome shotgun (WGS) entry which is preliminary data.</text>
</comment>
<accession>A0A0W0RYX4</accession>
<keyword evidence="3" id="KW-1185">Reference proteome</keyword>
<dbReference type="PANTHER" id="PTHR35596">
    <property type="entry name" value="DUF2263 DOMAIN-CONTAINING PROTEIN"/>
    <property type="match status" value="1"/>
</dbReference>
<evidence type="ECO:0000259" key="1">
    <source>
        <dbReference type="Pfam" id="PF10021"/>
    </source>
</evidence>
<proteinExistence type="predicted"/>
<dbReference type="PATRIC" id="fig|447.4.peg.527"/>
<gene>
    <name evidence="2" type="ORF">Lboz_0493</name>
</gene>
<sequence length="363" mass="41196">MLARLRFFARKIPSSEAYSAIHDVYASHKPNLIRGSLTGERWRYQSMGQTLKMITHVEKYKELQQQAITNLNLWSKTKSEIPWIVEVAYKDWGVAAFEATKKRGVIYTVLNMANSLYPGGGALEGGSAQEENMWHRSSCVLSLADKLVKLDKDTNTFVYTKEGTELVEARKKMTGKERDILRERCPMLFSPEVYKTFHSDVPRICFRGPEILLPATVDDYPPSGYIASPEMSYAFLSPASIFSFYELRSAAPEHFAESQSKDPSILKAHREDLRRRIAAQLDTLILIGQPNVILGAWGCGEFKNEPKLVAEIYAEEIGKRAHFFQHIMFAIINTKSNSNNFEIFERTLTGLQLGDTSIPRITL</sequence>
<organism evidence="2 3">
    <name type="scientific">Legionella bozemanae</name>
    <name type="common">Fluoribacter bozemanae</name>
    <dbReference type="NCBI Taxonomy" id="447"/>
    <lineage>
        <taxon>Bacteria</taxon>
        <taxon>Pseudomonadati</taxon>
        <taxon>Pseudomonadota</taxon>
        <taxon>Gammaproteobacteria</taxon>
        <taxon>Legionellales</taxon>
        <taxon>Legionellaceae</taxon>
        <taxon>Legionella</taxon>
    </lineage>
</organism>
<dbReference type="Proteomes" id="UP000054695">
    <property type="component" value="Unassembled WGS sequence"/>
</dbReference>
<evidence type="ECO:0000313" key="2">
    <source>
        <dbReference type="EMBL" id="KTC76423.1"/>
    </source>
</evidence>